<sequence>MTSLPFLGVGLSYRWELHASLLQAAGHVDWIEITPEHFMPLGPDGLRRLEGLARRFPVAGHSLELSLGSGGTTSARYREQLGAILGGASALWHGDHVCFTEAGERAIHALTPLPFCEAAVEATVRGIREVRGALGVPLVVENIVYYLDNPLSEMDEASFLRRVVLEADCGLLLDLHNVFTNAVNQRFDPYRFLDRLPLERVLQIHLAGGETFEGVRLDTHAAGSPEEVWSLLDHVAPRCPVRGVNLEMDAHFLPAPRLIEELGRARAALERCGARGVRCA</sequence>
<organism evidence="1 2">
    <name type="scientific">Chondromyces apiculatus DSM 436</name>
    <dbReference type="NCBI Taxonomy" id="1192034"/>
    <lineage>
        <taxon>Bacteria</taxon>
        <taxon>Pseudomonadati</taxon>
        <taxon>Myxococcota</taxon>
        <taxon>Polyangia</taxon>
        <taxon>Polyangiales</taxon>
        <taxon>Polyangiaceae</taxon>
        <taxon>Chondromyces</taxon>
    </lineage>
</organism>
<evidence type="ECO:0000313" key="2">
    <source>
        <dbReference type="Proteomes" id="UP000019678"/>
    </source>
</evidence>
<comment type="caution">
    <text evidence="1">The sequence shown here is derived from an EMBL/GenBank/DDBJ whole genome shotgun (WGS) entry which is preliminary data.</text>
</comment>
<dbReference type="AlphaFoldDB" id="A0A017TEN7"/>
<dbReference type="OrthoDB" id="9763101at2"/>
<proteinExistence type="predicted"/>
<dbReference type="InterPro" id="IPR036237">
    <property type="entry name" value="Xyl_isomerase-like_sf"/>
</dbReference>
<dbReference type="STRING" id="1192034.CAP_0135"/>
<dbReference type="InterPro" id="IPR007801">
    <property type="entry name" value="MbnB/TglH/ChrH"/>
</dbReference>
<dbReference type="PANTHER" id="PTHR42194">
    <property type="entry name" value="UPF0276 PROTEIN HI_1600"/>
    <property type="match status" value="1"/>
</dbReference>
<protein>
    <submittedName>
        <fullName evidence="1">Uncharacterized protein</fullName>
    </submittedName>
</protein>
<dbReference type="NCBIfam" id="NF003818">
    <property type="entry name" value="PRK05409.1"/>
    <property type="match status" value="1"/>
</dbReference>
<dbReference type="SUPFAM" id="SSF51658">
    <property type="entry name" value="Xylose isomerase-like"/>
    <property type="match status" value="1"/>
</dbReference>
<evidence type="ECO:0000313" key="1">
    <source>
        <dbReference type="EMBL" id="EYF07382.1"/>
    </source>
</evidence>
<dbReference type="Gene3D" id="3.20.20.150">
    <property type="entry name" value="Divalent-metal-dependent TIM barrel enzymes"/>
    <property type="match status" value="1"/>
</dbReference>
<dbReference type="Proteomes" id="UP000019678">
    <property type="component" value="Unassembled WGS sequence"/>
</dbReference>
<reference evidence="1 2" key="1">
    <citation type="submission" date="2013-05" db="EMBL/GenBank/DDBJ databases">
        <title>Genome assembly of Chondromyces apiculatus DSM 436.</title>
        <authorList>
            <person name="Sharma G."/>
            <person name="Khatri I."/>
            <person name="Kaur C."/>
            <person name="Mayilraj S."/>
            <person name="Subramanian S."/>
        </authorList>
    </citation>
    <scope>NUCLEOTIDE SEQUENCE [LARGE SCALE GENOMIC DNA]</scope>
    <source>
        <strain evidence="1 2">DSM 436</strain>
    </source>
</reference>
<accession>A0A017TEN7</accession>
<name>A0A017TEN7_9BACT</name>
<keyword evidence="2" id="KW-1185">Reference proteome</keyword>
<gene>
    <name evidence="1" type="ORF">CAP_0135</name>
</gene>
<dbReference type="RefSeq" id="WP_044237668.1">
    <property type="nucleotide sequence ID" value="NZ_ASRX01000010.1"/>
</dbReference>
<dbReference type="eggNOG" id="COG3220">
    <property type="taxonomic scope" value="Bacteria"/>
</dbReference>
<dbReference type="Pfam" id="PF05114">
    <property type="entry name" value="MbnB_TglH_ChrH"/>
    <property type="match status" value="1"/>
</dbReference>
<dbReference type="PANTHER" id="PTHR42194:SF1">
    <property type="entry name" value="UPF0276 PROTEIN HI_1600"/>
    <property type="match status" value="1"/>
</dbReference>
<dbReference type="EMBL" id="ASRX01000010">
    <property type="protein sequence ID" value="EYF07382.1"/>
    <property type="molecule type" value="Genomic_DNA"/>
</dbReference>